<evidence type="ECO:0000313" key="1">
    <source>
        <dbReference type="EnsemblProtists" id="PYU1_T008802"/>
    </source>
</evidence>
<sequence>MDEVQYSLTLLKNMVTQVRTEVEADRNERWKNENERNQWIADLRAAVAKIDASMDAKIMHHADRLNAKLMADKMDMMQLLEEYRELMTGTDFKRISSQMLEFSRINDHLLALERWIHTEFGHIKRVCQFILTDTDARLQTLAMEVLSGMKTWHMVLLHQDDDDRTRLEDINDAVDEVARIMQTRLFALEDVMPMEVKARQQSDDKLRHRVESGIKSLSRAIETTREECVAPHVQLKSRMTNLEEVQRRILDQVDEKQEIVKETMQEFVKDSDTMLRKLAHYVEHERQQTLGSAVIVQTSNSDDNAEAPVILAPPVQDSGVDPVPATFDPASEEKDAVKTGDIASVVQPLSPEMLAELRSEWVQFFETQLPTYLTDLKYALFDDVEEKFAECMEKLGLQEQLQGLQTWTTNHAQECRRCYEYLTWALESATCDNTVASCLSGMIDQVVESTARDELQWLKDQSLWSIEQLELLATQIKQQQQILRHQQDAQSASTPSIGRAYDADEVHESDNVMRGTSPVADAVRTKVDAGEVPGCEDNDAADADRWL</sequence>
<dbReference type="InParanoid" id="K3WV05"/>
<dbReference type="STRING" id="431595.K3WV05"/>
<dbReference type="Proteomes" id="UP000019132">
    <property type="component" value="Unassembled WGS sequence"/>
</dbReference>
<evidence type="ECO:0000313" key="2">
    <source>
        <dbReference type="Proteomes" id="UP000019132"/>
    </source>
</evidence>
<proteinExistence type="predicted"/>
<dbReference type="EMBL" id="GL376558">
    <property type="status" value="NOT_ANNOTATED_CDS"/>
    <property type="molecule type" value="Genomic_DNA"/>
</dbReference>
<dbReference type="VEuPathDB" id="FungiDB:PYU1_G008784"/>
<accession>K3WV05</accession>
<dbReference type="HOGENOM" id="CLU_498311_0_0_1"/>
<name>K3WV05_GLOUD</name>
<dbReference type="eggNOG" id="ENOG502S1WC">
    <property type="taxonomic scope" value="Eukaryota"/>
</dbReference>
<dbReference type="EnsemblProtists" id="PYU1_T008802">
    <property type="protein sequence ID" value="PYU1_T008802"/>
    <property type="gene ID" value="PYU1_G008784"/>
</dbReference>
<keyword evidence="2" id="KW-1185">Reference proteome</keyword>
<reference evidence="2" key="1">
    <citation type="journal article" date="2010" name="Genome Biol.">
        <title>Genome sequence of the necrotrophic plant pathogen Pythium ultimum reveals original pathogenicity mechanisms and effector repertoire.</title>
        <authorList>
            <person name="Levesque C.A."/>
            <person name="Brouwer H."/>
            <person name="Cano L."/>
            <person name="Hamilton J.P."/>
            <person name="Holt C."/>
            <person name="Huitema E."/>
            <person name="Raffaele S."/>
            <person name="Robideau G.P."/>
            <person name="Thines M."/>
            <person name="Win J."/>
            <person name="Zerillo M.M."/>
            <person name="Beakes G.W."/>
            <person name="Boore J.L."/>
            <person name="Busam D."/>
            <person name="Dumas B."/>
            <person name="Ferriera S."/>
            <person name="Fuerstenberg S.I."/>
            <person name="Gachon C.M."/>
            <person name="Gaulin E."/>
            <person name="Govers F."/>
            <person name="Grenville-Briggs L."/>
            <person name="Horner N."/>
            <person name="Hostetler J."/>
            <person name="Jiang R.H."/>
            <person name="Johnson J."/>
            <person name="Krajaejun T."/>
            <person name="Lin H."/>
            <person name="Meijer H.J."/>
            <person name="Moore B."/>
            <person name="Morris P."/>
            <person name="Phuntmart V."/>
            <person name="Puiu D."/>
            <person name="Shetty J."/>
            <person name="Stajich J.E."/>
            <person name="Tripathy S."/>
            <person name="Wawra S."/>
            <person name="van West P."/>
            <person name="Whitty B.R."/>
            <person name="Coutinho P.M."/>
            <person name="Henrissat B."/>
            <person name="Martin F."/>
            <person name="Thomas P.D."/>
            <person name="Tyler B.M."/>
            <person name="De Vries R.P."/>
            <person name="Kamoun S."/>
            <person name="Yandell M."/>
            <person name="Tisserat N."/>
            <person name="Buell C.R."/>
        </authorList>
    </citation>
    <scope>NUCLEOTIDE SEQUENCE</scope>
    <source>
        <strain evidence="2">DAOM:BR144</strain>
    </source>
</reference>
<reference evidence="1" key="3">
    <citation type="submission" date="2015-02" db="UniProtKB">
        <authorList>
            <consortium name="EnsemblProtists"/>
        </authorList>
    </citation>
    <scope>IDENTIFICATION</scope>
    <source>
        <strain evidence="1">DAOM BR144</strain>
    </source>
</reference>
<organism evidence="1 2">
    <name type="scientific">Globisporangium ultimum (strain ATCC 200006 / CBS 805.95 / DAOM BR144)</name>
    <name type="common">Pythium ultimum</name>
    <dbReference type="NCBI Taxonomy" id="431595"/>
    <lineage>
        <taxon>Eukaryota</taxon>
        <taxon>Sar</taxon>
        <taxon>Stramenopiles</taxon>
        <taxon>Oomycota</taxon>
        <taxon>Peronosporomycetes</taxon>
        <taxon>Pythiales</taxon>
        <taxon>Pythiaceae</taxon>
        <taxon>Globisporangium</taxon>
    </lineage>
</organism>
<reference evidence="2" key="2">
    <citation type="submission" date="2010-04" db="EMBL/GenBank/DDBJ databases">
        <authorList>
            <person name="Buell R."/>
            <person name="Hamilton J."/>
            <person name="Hostetler J."/>
        </authorList>
    </citation>
    <scope>NUCLEOTIDE SEQUENCE [LARGE SCALE GENOMIC DNA]</scope>
    <source>
        <strain evidence="2">DAOM:BR144</strain>
    </source>
</reference>
<dbReference type="OMA" id="ENERNQW"/>
<dbReference type="AlphaFoldDB" id="K3WV05"/>
<protein>
    <submittedName>
        <fullName evidence="1">Uncharacterized protein</fullName>
    </submittedName>
</protein>